<accession>A0ABS4AKW8</accession>
<keyword evidence="3" id="KW-0975">Bacterial flagellum</keyword>
<evidence type="ECO:0000256" key="1">
    <source>
        <dbReference type="ARBA" id="ARBA00004365"/>
    </source>
</evidence>
<keyword evidence="6" id="KW-1185">Reference proteome</keyword>
<dbReference type="Gene3D" id="1.20.1330.10">
    <property type="entry name" value="f41 fragment of flagellin, N-terminal domain"/>
    <property type="match status" value="1"/>
</dbReference>
<dbReference type="Pfam" id="PF00700">
    <property type="entry name" value="Flagellin_C"/>
    <property type="match status" value="1"/>
</dbReference>
<evidence type="ECO:0000313" key="5">
    <source>
        <dbReference type="EMBL" id="MBP0447665.1"/>
    </source>
</evidence>
<dbReference type="PANTHER" id="PTHR42792">
    <property type="entry name" value="FLAGELLIN"/>
    <property type="match status" value="1"/>
</dbReference>
<dbReference type="SUPFAM" id="SSF64518">
    <property type="entry name" value="Phase 1 flagellin"/>
    <property type="match status" value="1"/>
</dbReference>
<comment type="subcellular location">
    <subcellularLocation>
        <location evidence="1">Bacterial flagellum</location>
    </subcellularLocation>
</comment>
<proteinExistence type="inferred from homology"/>
<name>A0ABS4AKW8_9PROT</name>
<gene>
    <name evidence="5" type="ORF">J8J14_23180</name>
</gene>
<comment type="caution">
    <text evidence="5">The sequence shown here is derived from an EMBL/GenBank/DDBJ whole genome shotgun (WGS) entry which is preliminary data.</text>
</comment>
<dbReference type="RefSeq" id="WP_209381931.1">
    <property type="nucleotide sequence ID" value="NZ_JAGIZB010000048.1"/>
</dbReference>
<dbReference type="Proteomes" id="UP000681594">
    <property type="component" value="Unassembled WGS sequence"/>
</dbReference>
<dbReference type="InterPro" id="IPR001492">
    <property type="entry name" value="Flagellin"/>
</dbReference>
<dbReference type="EMBL" id="JAGIZB010000048">
    <property type="protein sequence ID" value="MBP0447665.1"/>
    <property type="molecule type" value="Genomic_DNA"/>
</dbReference>
<evidence type="ECO:0000256" key="3">
    <source>
        <dbReference type="ARBA" id="ARBA00023143"/>
    </source>
</evidence>
<reference evidence="5 6" key="1">
    <citation type="submission" date="2021-03" db="EMBL/GenBank/DDBJ databases">
        <authorList>
            <person name="So Y."/>
        </authorList>
    </citation>
    <scope>NUCLEOTIDE SEQUENCE [LARGE SCALE GENOMIC DNA]</scope>
    <source>
        <strain evidence="5 6">SSH11</strain>
    </source>
</reference>
<sequence length="356" mass="37580">MAISGFRGLDSTMLAAMQLRSRFNEETRQAASGMRTDTYAGLGSDARHSVSLRGEFLRREALATNASQAEARVSYTQTILTRLSDIATAMATSADDGLGVLGTDRNLIAENARKALAEVTGLLGERYQGEAVFGGSDPENDPIVSPDEIFKSGLYTGVRGEVMKLGTIDAAAVLASTRALASSDDTSVTPFSAHAAASSRGEVDDPRRSVTVADGVRVEIGLYPNRDSSPLPVGAESTGSWSRDLLHGLSVLSNLDAAPAASDTGALLKGVIATLRSAKDRVDHEAGALGYAEQRLSAARAQNTEVASQLERQLGDLESVDLAEAFVRLQTTQSHLQASYKTLAMLGDLTLTSFLR</sequence>
<protein>
    <recommendedName>
        <fullName evidence="4">Flagellin C-terminal domain-containing protein</fullName>
    </recommendedName>
</protein>
<evidence type="ECO:0000259" key="4">
    <source>
        <dbReference type="Pfam" id="PF00700"/>
    </source>
</evidence>
<comment type="similarity">
    <text evidence="2">Belongs to the bacterial flagellin family.</text>
</comment>
<organism evidence="5 6">
    <name type="scientific">Pararoseomonas baculiformis</name>
    <dbReference type="NCBI Taxonomy" id="2820812"/>
    <lineage>
        <taxon>Bacteria</taxon>
        <taxon>Pseudomonadati</taxon>
        <taxon>Pseudomonadota</taxon>
        <taxon>Alphaproteobacteria</taxon>
        <taxon>Acetobacterales</taxon>
        <taxon>Acetobacteraceae</taxon>
        <taxon>Pararoseomonas</taxon>
    </lineage>
</organism>
<evidence type="ECO:0000256" key="2">
    <source>
        <dbReference type="ARBA" id="ARBA00005709"/>
    </source>
</evidence>
<feature type="domain" description="Flagellin C-terminal" evidence="4">
    <location>
        <begin position="276"/>
        <end position="354"/>
    </location>
</feature>
<evidence type="ECO:0000313" key="6">
    <source>
        <dbReference type="Proteomes" id="UP000681594"/>
    </source>
</evidence>
<dbReference type="InterPro" id="IPR046358">
    <property type="entry name" value="Flagellin_C"/>
</dbReference>
<dbReference type="PANTHER" id="PTHR42792:SF1">
    <property type="entry name" value="FLAGELLAR HOOK-ASSOCIATED PROTEIN 3"/>
    <property type="match status" value="1"/>
</dbReference>